<dbReference type="Gene3D" id="3.40.960.10">
    <property type="entry name" value="VSR Endonuclease"/>
    <property type="match status" value="1"/>
</dbReference>
<evidence type="ECO:0000259" key="1">
    <source>
        <dbReference type="Pfam" id="PF10881"/>
    </source>
</evidence>
<dbReference type="GO" id="GO:0004386">
    <property type="term" value="F:helicase activity"/>
    <property type="evidence" value="ECO:0007669"/>
    <property type="project" value="InterPro"/>
</dbReference>
<evidence type="ECO:0000313" key="4">
    <source>
        <dbReference type="EMBL" id="RLT81428.1"/>
    </source>
</evidence>
<feature type="domain" description="DUF2726" evidence="1">
    <location>
        <begin position="780"/>
        <end position="899"/>
    </location>
</feature>
<dbReference type="InterPro" id="IPR024402">
    <property type="entry name" value="DUF2726"/>
</dbReference>
<gene>
    <name evidence="4" type="ORF">D7Y07_03115</name>
</gene>
<proteinExistence type="predicted"/>
<feature type="domain" description="DNA2/NAM7 helicase helicase" evidence="2">
    <location>
        <begin position="188"/>
        <end position="532"/>
    </location>
</feature>
<dbReference type="InterPro" id="IPR027417">
    <property type="entry name" value="P-loop_NTPase"/>
</dbReference>
<dbReference type="SUPFAM" id="SSF52540">
    <property type="entry name" value="P-loop containing nucleoside triphosphate hydrolases"/>
    <property type="match status" value="1"/>
</dbReference>
<dbReference type="PANTHER" id="PTHR10887:SF495">
    <property type="entry name" value="HELICASE SENATAXIN ISOFORM X1-RELATED"/>
    <property type="match status" value="1"/>
</dbReference>
<dbReference type="EMBL" id="RAZM01000005">
    <property type="protein sequence ID" value="RLT81428.1"/>
    <property type="molecule type" value="Genomic_DNA"/>
</dbReference>
<dbReference type="CDD" id="cd18808">
    <property type="entry name" value="SF1_C_Upf1"/>
    <property type="match status" value="1"/>
</dbReference>
<dbReference type="InterPro" id="IPR041677">
    <property type="entry name" value="DNA2/NAM7_AAA_11"/>
</dbReference>
<dbReference type="Pfam" id="PF13087">
    <property type="entry name" value="AAA_12"/>
    <property type="match status" value="1"/>
</dbReference>
<dbReference type="AlphaFoldDB" id="A0A3L8AC42"/>
<comment type="caution">
    <text evidence="4">The sequence shown here is derived from an EMBL/GenBank/DDBJ whole genome shotgun (WGS) entry which is preliminary data.</text>
</comment>
<feature type="domain" description="DNA2/NAM7 helicase-like C-terminal" evidence="3">
    <location>
        <begin position="562"/>
        <end position="721"/>
    </location>
</feature>
<dbReference type="Pfam" id="PF10881">
    <property type="entry name" value="DUF2726"/>
    <property type="match status" value="1"/>
</dbReference>
<dbReference type="InterPro" id="IPR045055">
    <property type="entry name" value="DNA2/NAM7-like"/>
</dbReference>
<dbReference type="InterPro" id="IPR041679">
    <property type="entry name" value="DNA2/NAM7-like_C"/>
</dbReference>
<evidence type="ECO:0000259" key="3">
    <source>
        <dbReference type="Pfam" id="PF13087"/>
    </source>
</evidence>
<dbReference type="Pfam" id="PF13086">
    <property type="entry name" value="AAA_11"/>
    <property type="match status" value="1"/>
</dbReference>
<name>A0A3L8AC42_9BACE</name>
<dbReference type="RefSeq" id="WP_121765880.1">
    <property type="nucleotide sequence ID" value="NZ_RAZM01000005.1"/>
</dbReference>
<dbReference type="InterPro" id="IPR047187">
    <property type="entry name" value="SF1_C_Upf1"/>
</dbReference>
<reference evidence="4 5" key="1">
    <citation type="submission" date="2018-09" db="EMBL/GenBank/DDBJ databases">
        <title>Murine metabolic-syndrome-specific gut microbial biobank.</title>
        <authorList>
            <person name="Liu C."/>
        </authorList>
    </citation>
    <scope>NUCLEOTIDE SEQUENCE [LARGE SCALE GENOMIC DNA]</scope>
    <source>
        <strain evidence="4 5">0.1X-D8-26</strain>
    </source>
</reference>
<protein>
    <submittedName>
        <fullName evidence="4">DUF2726 domain-containing protein</fullName>
    </submittedName>
</protein>
<evidence type="ECO:0000313" key="5">
    <source>
        <dbReference type="Proteomes" id="UP000267159"/>
    </source>
</evidence>
<accession>A0A3L8AC42</accession>
<evidence type="ECO:0000259" key="2">
    <source>
        <dbReference type="Pfam" id="PF13086"/>
    </source>
</evidence>
<dbReference type="Proteomes" id="UP000267159">
    <property type="component" value="Unassembled WGS sequence"/>
</dbReference>
<dbReference type="Gene3D" id="3.40.50.300">
    <property type="entry name" value="P-loop containing nucleotide triphosphate hydrolases"/>
    <property type="match status" value="2"/>
</dbReference>
<dbReference type="PANTHER" id="PTHR10887">
    <property type="entry name" value="DNA2/NAM7 HELICASE FAMILY"/>
    <property type="match status" value="1"/>
</dbReference>
<organism evidence="4 5">
    <name type="scientific">Bacteroides acidifaciens</name>
    <dbReference type="NCBI Taxonomy" id="85831"/>
    <lineage>
        <taxon>Bacteria</taxon>
        <taxon>Pseudomonadati</taxon>
        <taxon>Bacteroidota</taxon>
        <taxon>Bacteroidia</taxon>
        <taxon>Bacteroidales</taxon>
        <taxon>Bacteroidaceae</taxon>
        <taxon>Bacteroides</taxon>
    </lineage>
</organism>
<sequence length="908" mass="103793">MDVRQYMIVDLDRQGDKRMFVTEQVSSIRENKNGLWSVQFSSSTRVFNYNRHRLLFLTHPNTIDLGEKGLYIKNRHITNISELLRFTDGRHTFYHVSYNNGYYENFEGKDIYITRTPIDKSGGSVWDYLQKLAAETGLQTEEAENILSKQYELVDVKRDNVPLAQYLGDKTQLTVHRAPKQIYYPFGCNASQKKAIEAALTHQVSIIQGPPGTGKTQTILNIISNLLMAGKTVLVVSNNNSAVDNVAEKLEKEDLGFIVAKLGSAQNKETFIANQFGYPDTNGWKVEETTVTQQASVALQNVTQGFDGQIKQARLKAEYDALLKETKYNDMLHQETYQNEWLQKKPSSKLLNLLNAYQRIKENGKEISLWFRLKWSFSMGIKMYAFLGGQPAQVITDLETAYYTSRKIEIEQEMERISSMLQSINIQQSVKDLRSSSLQLLKNKTAKQYAGAARKKFTIRDIKSRTEEFLNEYPVVLSTTYSAKSCISKDMVFDYVIMDEASQVDIKTGALALSCAMNAVIVGDDKQLPNVVSRDEAQALNAIQTTYNVSDSYNAITHSFLQSCVEIFKDAPVTLLREHYRCHPKIIEFCNQRFYHGELIAMTTDNDESNVLQVVRTAKGNHARDKFNQREIDVIVQEVMPEYTDEESSIGIITPYRLQADEINKALGCDIASTVHKYQGRECDTVIMSMVDNVPTEFSDDANLLNVAISRAKTHLCIVTNGNEIPKDTNLAQLIAYIQYNNFEVKESKLHSVFDLLYKQYTSERLAYEKAHPQVSEYMSENLMYDLLCNAIKELRWTNTEILCHYPLSKLVADWDLLNEQEKTFAESPFSHVDFLVYNSLTKEPIQVIEVDGWHFHKDNEVQQARDIIKNAILTKLGIRFNRISTTTTVNATTIRQVLQLNQMATRQ</sequence>